<dbReference type="GO" id="GO:0016020">
    <property type="term" value="C:membrane"/>
    <property type="evidence" value="ECO:0007669"/>
    <property type="project" value="TreeGrafter"/>
</dbReference>
<name>A0AAE1H7B4_9NEOP</name>
<dbReference type="GO" id="GO:0008104">
    <property type="term" value="P:intracellular protein localization"/>
    <property type="evidence" value="ECO:0007669"/>
    <property type="project" value="TreeGrafter"/>
</dbReference>
<dbReference type="EMBL" id="JAHWGI010000403">
    <property type="protein sequence ID" value="KAK3915090.1"/>
    <property type="molecule type" value="Genomic_DNA"/>
</dbReference>
<evidence type="ECO:0000313" key="8">
    <source>
        <dbReference type="Proteomes" id="UP001219518"/>
    </source>
</evidence>
<feature type="domain" description="BBS7 GAE" evidence="4">
    <location>
        <begin position="426"/>
        <end position="532"/>
    </location>
</feature>
<dbReference type="GO" id="GO:0005930">
    <property type="term" value="C:axoneme"/>
    <property type="evidence" value="ECO:0007669"/>
    <property type="project" value="TreeGrafter"/>
</dbReference>
<proteinExistence type="predicted"/>
<evidence type="ECO:0000256" key="1">
    <source>
        <dbReference type="SAM" id="Coils"/>
    </source>
</evidence>
<dbReference type="InterPro" id="IPR056333">
    <property type="entry name" value="BBS7_pf_dom"/>
</dbReference>
<dbReference type="GO" id="GO:0043005">
    <property type="term" value="C:neuron projection"/>
    <property type="evidence" value="ECO:0007669"/>
    <property type="project" value="TreeGrafter"/>
</dbReference>
<dbReference type="GO" id="GO:0060271">
    <property type="term" value="P:cilium assembly"/>
    <property type="evidence" value="ECO:0007669"/>
    <property type="project" value="TreeGrafter"/>
</dbReference>
<dbReference type="GO" id="GO:0036064">
    <property type="term" value="C:ciliary basal body"/>
    <property type="evidence" value="ECO:0007669"/>
    <property type="project" value="TreeGrafter"/>
</dbReference>
<evidence type="ECO:0000259" key="4">
    <source>
        <dbReference type="Pfam" id="PF23360"/>
    </source>
</evidence>
<dbReference type="AlphaFoldDB" id="A0AAE1H7B4"/>
<feature type="coiled-coil region" evidence="1">
    <location>
        <begin position="383"/>
        <end position="410"/>
    </location>
</feature>
<comment type="caution">
    <text evidence="7">The sequence shown here is derived from an EMBL/GenBank/DDBJ whole genome shotgun (WGS) entry which is preliminary data.</text>
</comment>
<dbReference type="InterPro" id="IPR056332">
    <property type="entry name" value="Beta-prop_BBS7"/>
</dbReference>
<dbReference type="Pfam" id="PF23743">
    <property type="entry name" value="Beta-prop_BBS7"/>
    <property type="match status" value="1"/>
</dbReference>
<reference evidence="7" key="2">
    <citation type="journal article" date="2023" name="BMC Genomics">
        <title>Pest status, molecular evolution, and epigenetic factors derived from the genome assembly of Frankliniella fusca, a thysanopteran phytovirus vector.</title>
        <authorList>
            <person name="Catto M.A."/>
            <person name="Labadie P.E."/>
            <person name="Jacobson A.L."/>
            <person name="Kennedy G.G."/>
            <person name="Srinivasan R."/>
            <person name="Hunt B.G."/>
        </authorList>
    </citation>
    <scope>NUCLEOTIDE SEQUENCE</scope>
    <source>
        <strain evidence="7">PL_HMW_Pooled</strain>
    </source>
</reference>
<dbReference type="PANTHER" id="PTHR16074:SF4">
    <property type="entry name" value="BARDET-BIEDL SYNDROME 7 PROTEIN"/>
    <property type="match status" value="1"/>
</dbReference>
<protein>
    <submittedName>
        <fullName evidence="7">Bardet-Biedl syndrome 7 protein</fullName>
    </submittedName>
</protein>
<dbReference type="InterPro" id="IPR056334">
    <property type="entry name" value="BBS7_GAE_dom"/>
</dbReference>
<keyword evidence="8" id="KW-1185">Reference proteome</keyword>
<feature type="region of interest" description="Disordered" evidence="2">
    <location>
        <begin position="545"/>
        <end position="567"/>
    </location>
</feature>
<feature type="region of interest" description="Disordered" evidence="2">
    <location>
        <begin position="196"/>
        <end position="219"/>
    </location>
</feature>
<dbReference type="PANTHER" id="PTHR16074">
    <property type="entry name" value="BARDET-BIEDL SYNDROME 7 PROTEIN"/>
    <property type="match status" value="1"/>
</dbReference>
<reference evidence="7" key="1">
    <citation type="submission" date="2021-07" db="EMBL/GenBank/DDBJ databases">
        <authorList>
            <person name="Catto M.A."/>
            <person name="Jacobson A."/>
            <person name="Kennedy G."/>
            <person name="Labadie P."/>
            <person name="Hunt B.G."/>
            <person name="Srinivasan R."/>
        </authorList>
    </citation>
    <scope>NUCLEOTIDE SEQUENCE</scope>
    <source>
        <strain evidence="7">PL_HMW_Pooled</strain>
        <tissue evidence="7">Head</tissue>
    </source>
</reference>
<accession>A0AAE1H7B4</accession>
<feature type="domain" description="BBS7 platform" evidence="5">
    <location>
        <begin position="564"/>
        <end position="658"/>
    </location>
</feature>
<evidence type="ECO:0000313" key="7">
    <source>
        <dbReference type="EMBL" id="KAK3915090.1"/>
    </source>
</evidence>
<evidence type="ECO:0000259" key="3">
    <source>
        <dbReference type="Pfam" id="PF23349"/>
    </source>
</evidence>
<feature type="domain" description="BBS7 beta-propeller" evidence="6">
    <location>
        <begin position="21"/>
        <end position="366"/>
    </location>
</feature>
<dbReference type="Pfam" id="PF23349">
    <property type="entry name" value="BBS7_hp"/>
    <property type="match status" value="1"/>
</dbReference>
<gene>
    <name evidence="7" type="ORF">KUF71_024367</name>
</gene>
<keyword evidence="1" id="KW-0175">Coiled coil</keyword>
<evidence type="ECO:0000256" key="2">
    <source>
        <dbReference type="SAM" id="MobiDB-lite"/>
    </source>
</evidence>
<organism evidence="7 8">
    <name type="scientific">Frankliniella fusca</name>
    <dbReference type="NCBI Taxonomy" id="407009"/>
    <lineage>
        <taxon>Eukaryota</taxon>
        <taxon>Metazoa</taxon>
        <taxon>Ecdysozoa</taxon>
        <taxon>Arthropoda</taxon>
        <taxon>Hexapoda</taxon>
        <taxon>Insecta</taxon>
        <taxon>Pterygota</taxon>
        <taxon>Neoptera</taxon>
        <taxon>Paraneoptera</taxon>
        <taxon>Thysanoptera</taxon>
        <taxon>Terebrantia</taxon>
        <taxon>Thripoidea</taxon>
        <taxon>Thripidae</taxon>
        <taxon>Frankliniella</taxon>
    </lineage>
</organism>
<dbReference type="Proteomes" id="UP001219518">
    <property type="component" value="Unassembled WGS sequence"/>
</dbReference>
<dbReference type="GO" id="GO:0034464">
    <property type="term" value="C:BBSome"/>
    <property type="evidence" value="ECO:0007669"/>
    <property type="project" value="TreeGrafter"/>
</dbReference>
<evidence type="ECO:0000259" key="6">
    <source>
        <dbReference type="Pfam" id="PF23743"/>
    </source>
</evidence>
<dbReference type="Pfam" id="PF23360">
    <property type="entry name" value="BBS7_GAE"/>
    <property type="match status" value="1"/>
</dbReference>
<dbReference type="Pfam" id="PF23361">
    <property type="entry name" value="BBS7_pf"/>
    <property type="match status" value="1"/>
</dbReference>
<feature type="domain" description="BBS7 helical hairpin" evidence="3">
    <location>
        <begin position="663"/>
        <end position="768"/>
    </location>
</feature>
<sequence>MDLELTRVDYSVTGITLPCTMELLPSSGPRLSQKVVIGDQEGVLQSFSMKKGEQQMVFKTLPGPAISRVCLGGATGTVKDKIFISKKGEVHGYTKKGKLFLGFDTCLAESIKSMYVEYLKQAVYWHVNASTLLLCGNTVYNQFRDCEDTGSFLSADTINDVIALPGEKTRSLVAVLACADGVLRVLDGVELEAQARAGAPPQGRPSTGPARSTASPVRHEVRVPRAPTALHLAANDGGAAGQNVLFGTEDGRVGLVTVTRNTPPAWRWLVDAERPGAAVSSLHCHDLSGDGDLDLIVGRDDGSVEVFATAALEPGADASQDHDVYRRFTYSCPESVSSVRGGVLGTQGYDEVVVSTYTGLVFGLTTESVDGVASMDSQSVSLSQDARRRLQLLRAELSGLEEKLAVERDRYLAAAEDSDTALSIVPHLNINHKLSLIREEAAYHLSLEAATPIDNVLVQSDVPVDILDVERNSAVVSFSDCEPESDNKVLVTFRCQMNTTRLDVRLRTVEGRAGHLRVYVTPLVAPKCAALRVLYLPPLSLHARAHHQGHGPGPDQDADENQDAADPRPYSLLSLRGPFSLAEVHAWLTACLPDLSDKPPAEPATLCFQNACMSTMLFCSYRKGEADFRSDNVSTISILKDVLSKMATSRSIHVDISCVVHPESGPHALRLMFPVLREQAALHRDLSLLDALRDLDKDALAPKFLAILESEAAIRERVKRHPTYLDRLCGMLTDLFIDHFKFRGVNVKGRVPQLLDTVYKEPLDTLLEALLRLFQEPAALSDSRV</sequence>
<evidence type="ECO:0000259" key="5">
    <source>
        <dbReference type="Pfam" id="PF23361"/>
    </source>
</evidence>
<dbReference type="InterPro" id="IPR056335">
    <property type="entry name" value="BBS7_hairpin"/>
</dbReference>